<dbReference type="STRING" id="409849.ENSPMGP00000024710"/>
<keyword evidence="5" id="KW-1015">Disulfide bond</keyword>
<comment type="catalytic activity">
    <reaction evidence="6">
        <text>Preferential cleavage: Arg-|-Xaa, Lys-|-Xaa.</text>
        <dbReference type="EC" id="3.4.21.4"/>
    </reaction>
</comment>
<dbReference type="PROSITE" id="PS00135">
    <property type="entry name" value="TRYPSIN_SER"/>
    <property type="match status" value="1"/>
</dbReference>
<dbReference type="InterPro" id="IPR043504">
    <property type="entry name" value="Peptidase_S1_PA_chymotrypsin"/>
</dbReference>
<dbReference type="SMART" id="SM00020">
    <property type="entry name" value="Tryp_SPc"/>
    <property type="match status" value="1"/>
</dbReference>
<dbReference type="PROSITE" id="PS50240">
    <property type="entry name" value="TRYPSIN_DOM"/>
    <property type="match status" value="1"/>
</dbReference>
<dbReference type="Gene3D" id="2.40.10.10">
    <property type="entry name" value="Trypsin-like serine proteases"/>
    <property type="match status" value="2"/>
</dbReference>
<evidence type="ECO:0000256" key="8">
    <source>
        <dbReference type="SAM" id="SignalP"/>
    </source>
</evidence>
<dbReference type="Ensembl" id="ENSPMGT00000026332.1">
    <property type="protein sequence ID" value="ENSPMGP00000024710.1"/>
    <property type="gene ID" value="ENSPMGG00000020000.1"/>
</dbReference>
<feature type="domain" description="Peptidase S1" evidence="9">
    <location>
        <begin position="25"/>
        <end position="266"/>
    </location>
</feature>
<reference evidence="10" key="1">
    <citation type="submission" date="2025-08" db="UniProtKB">
        <authorList>
            <consortium name="Ensembl"/>
        </authorList>
    </citation>
    <scope>IDENTIFICATION</scope>
</reference>
<name>A0A3B4B6Y8_9GOBI</name>
<dbReference type="PANTHER" id="PTHR24271">
    <property type="entry name" value="KALLIKREIN-RELATED"/>
    <property type="match status" value="1"/>
</dbReference>
<evidence type="ECO:0000256" key="6">
    <source>
        <dbReference type="ARBA" id="ARBA00036320"/>
    </source>
</evidence>
<sequence length="274" mass="29869">MGSKGEMLMAAAVCIFALISQSEGIIGGREAVAHSRPYMASIQLFNGEQRTHECGGFLVGEQWVMTAVHCFPHGTDNRKVVLGLHSLTEAEDTQQVFDILELHKNPNYRAENFDNDIALIKLDRVVVNSSAVQVVKFLRSGGTNPTTDEQVDTAGWGASDNLGSRPDKLKELTVEVVNPMLCRRGDHFGTRYTSNMICAHHVYDKPGSRLKKKEDTCDGDSGGPLLYNGVVVGIVSNGGIKCGQLRKPGIYTIVSHYTEWLDGIMGPQPTAPPQ</sequence>
<dbReference type="InterPro" id="IPR001314">
    <property type="entry name" value="Peptidase_S1A"/>
</dbReference>
<evidence type="ECO:0000256" key="3">
    <source>
        <dbReference type="ARBA" id="ARBA00022729"/>
    </source>
</evidence>
<keyword evidence="3 8" id="KW-0732">Signal</keyword>
<dbReference type="GO" id="GO:0006508">
    <property type="term" value="P:proteolysis"/>
    <property type="evidence" value="ECO:0007669"/>
    <property type="project" value="InterPro"/>
</dbReference>
<keyword evidence="2" id="KW-0964">Secreted</keyword>
<dbReference type="CDD" id="cd00190">
    <property type="entry name" value="Tryp_SPc"/>
    <property type="match status" value="1"/>
</dbReference>
<evidence type="ECO:0000259" key="9">
    <source>
        <dbReference type="PROSITE" id="PS50240"/>
    </source>
</evidence>
<dbReference type="Pfam" id="PF00089">
    <property type="entry name" value="Trypsin"/>
    <property type="match status" value="1"/>
</dbReference>
<evidence type="ECO:0000256" key="2">
    <source>
        <dbReference type="ARBA" id="ARBA00022525"/>
    </source>
</evidence>
<feature type="chain" id="PRO_5017295382" description="trypsin" evidence="8">
    <location>
        <begin position="25"/>
        <end position="274"/>
    </location>
</feature>
<organism evidence="10 11">
    <name type="scientific">Periophthalmus magnuspinnatus</name>
    <dbReference type="NCBI Taxonomy" id="409849"/>
    <lineage>
        <taxon>Eukaryota</taxon>
        <taxon>Metazoa</taxon>
        <taxon>Chordata</taxon>
        <taxon>Craniata</taxon>
        <taxon>Vertebrata</taxon>
        <taxon>Euteleostomi</taxon>
        <taxon>Actinopterygii</taxon>
        <taxon>Neopterygii</taxon>
        <taxon>Teleostei</taxon>
        <taxon>Neoteleostei</taxon>
        <taxon>Acanthomorphata</taxon>
        <taxon>Gobiaria</taxon>
        <taxon>Gobiiformes</taxon>
        <taxon>Gobioidei</taxon>
        <taxon>Gobiidae</taxon>
        <taxon>Oxudercinae</taxon>
        <taxon>Periophthalmus</taxon>
    </lineage>
</organism>
<dbReference type="PRINTS" id="PR00722">
    <property type="entry name" value="CHYMOTRYPSIN"/>
</dbReference>
<evidence type="ECO:0000256" key="5">
    <source>
        <dbReference type="ARBA" id="ARBA00023157"/>
    </source>
</evidence>
<evidence type="ECO:0000313" key="10">
    <source>
        <dbReference type="Ensembl" id="ENSPMGP00000024710.1"/>
    </source>
</evidence>
<comment type="subcellular location">
    <subcellularLocation>
        <location evidence="1">Secreted</location>
        <location evidence="1">Extracellular space</location>
    </subcellularLocation>
</comment>
<dbReference type="GO" id="GO:0004252">
    <property type="term" value="F:serine-type endopeptidase activity"/>
    <property type="evidence" value="ECO:0007669"/>
    <property type="project" value="UniProtKB-EC"/>
</dbReference>
<keyword evidence="11" id="KW-1185">Reference proteome</keyword>
<evidence type="ECO:0000256" key="7">
    <source>
        <dbReference type="ARBA" id="ARBA00038868"/>
    </source>
</evidence>
<dbReference type="InterPro" id="IPR001254">
    <property type="entry name" value="Trypsin_dom"/>
</dbReference>
<dbReference type="FunFam" id="2.40.10.10:FF:000005">
    <property type="entry name" value="Serine protease 37"/>
    <property type="match status" value="1"/>
</dbReference>
<reference evidence="10" key="2">
    <citation type="submission" date="2025-09" db="UniProtKB">
        <authorList>
            <consortium name="Ensembl"/>
        </authorList>
    </citation>
    <scope>IDENTIFICATION</scope>
</reference>
<evidence type="ECO:0000256" key="1">
    <source>
        <dbReference type="ARBA" id="ARBA00004239"/>
    </source>
</evidence>
<dbReference type="PANTHER" id="PTHR24271:SF54">
    <property type="entry name" value="COMPLEMENT FACTOR D"/>
    <property type="match status" value="1"/>
</dbReference>
<protein>
    <recommendedName>
        <fullName evidence="7">trypsin</fullName>
        <ecNumber evidence="7">3.4.21.4</ecNumber>
    </recommendedName>
</protein>
<dbReference type="SUPFAM" id="SSF50494">
    <property type="entry name" value="Trypsin-like serine proteases"/>
    <property type="match status" value="1"/>
</dbReference>
<evidence type="ECO:0000256" key="4">
    <source>
        <dbReference type="ARBA" id="ARBA00023145"/>
    </source>
</evidence>
<proteinExistence type="predicted"/>
<dbReference type="AlphaFoldDB" id="A0A3B4B6Y8"/>
<dbReference type="InterPro" id="IPR009003">
    <property type="entry name" value="Peptidase_S1_PA"/>
</dbReference>
<keyword evidence="4" id="KW-0865">Zymogen</keyword>
<feature type="signal peptide" evidence="8">
    <location>
        <begin position="1"/>
        <end position="24"/>
    </location>
</feature>
<dbReference type="GO" id="GO:0005576">
    <property type="term" value="C:extracellular region"/>
    <property type="evidence" value="ECO:0007669"/>
    <property type="project" value="UniProtKB-SubCell"/>
</dbReference>
<accession>A0A3B4B6Y8</accession>
<dbReference type="InterPro" id="IPR033116">
    <property type="entry name" value="TRYPSIN_SER"/>
</dbReference>
<dbReference type="EC" id="3.4.21.4" evidence="7"/>
<dbReference type="Proteomes" id="UP000261520">
    <property type="component" value="Unplaced"/>
</dbReference>
<evidence type="ECO:0000313" key="11">
    <source>
        <dbReference type="Proteomes" id="UP000261520"/>
    </source>
</evidence>